<feature type="binding site" evidence="8">
    <location>
        <position position="11"/>
    </location>
    <ligand>
        <name>substrate</name>
    </ligand>
</feature>
<comment type="caution">
    <text evidence="10">The sequence shown here is derived from an EMBL/GenBank/DDBJ whole genome shotgun (WGS) entry which is preliminary data.</text>
</comment>
<evidence type="ECO:0000256" key="4">
    <source>
        <dbReference type="ARBA" id="ARBA00022605"/>
    </source>
</evidence>
<dbReference type="GO" id="GO:0005829">
    <property type="term" value="C:cytosol"/>
    <property type="evidence" value="ECO:0007669"/>
    <property type="project" value="TreeGrafter"/>
</dbReference>
<comment type="similarity">
    <text evidence="2 8">Belongs to the diaminopimelate epimerase family.</text>
</comment>
<protein>
    <recommendedName>
        <fullName evidence="3 8">Diaminopimelate epimerase</fullName>
        <shortName evidence="8">DAP epimerase</shortName>
        <ecNumber evidence="3 8">5.1.1.7</ecNumber>
    </recommendedName>
    <alternativeName>
        <fullName evidence="8">PLP-independent amino acid racemase</fullName>
    </alternativeName>
</protein>
<dbReference type="SUPFAM" id="SSF54506">
    <property type="entry name" value="Diaminopimelate epimerase-like"/>
    <property type="match status" value="2"/>
</dbReference>
<dbReference type="Pfam" id="PF01678">
    <property type="entry name" value="DAP_epimerase"/>
    <property type="match status" value="2"/>
</dbReference>
<evidence type="ECO:0000256" key="7">
    <source>
        <dbReference type="ARBA" id="ARBA00051712"/>
    </source>
</evidence>
<feature type="binding site" evidence="8">
    <location>
        <begin position="220"/>
        <end position="221"/>
    </location>
    <ligand>
        <name>substrate</name>
    </ligand>
</feature>
<dbReference type="PANTHER" id="PTHR31689:SF0">
    <property type="entry name" value="DIAMINOPIMELATE EPIMERASE"/>
    <property type="match status" value="1"/>
</dbReference>
<evidence type="ECO:0000256" key="9">
    <source>
        <dbReference type="PROSITE-ProRule" id="PRU10125"/>
    </source>
</evidence>
<dbReference type="PANTHER" id="PTHR31689">
    <property type="entry name" value="DIAMINOPIMELATE EPIMERASE, CHLOROPLASTIC"/>
    <property type="match status" value="1"/>
</dbReference>
<feature type="binding site" evidence="8">
    <location>
        <begin position="73"/>
        <end position="74"/>
    </location>
    <ligand>
        <name>substrate</name>
    </ligand>
</feature>
<reference evidence="10 11" key="1">
    <citation type="submission" date="2019-04" db="EMBL/GenBank/DDBJ databases">
        <title>Microbes associate with the intestines of laboratory mice.</title>
        <authorList>
            <person name="Navarre W."/>
            <person name="Wong E."/>
            <person name="Huang K."/>
            <person name="Tropini C."/>
            <person name="Ng K."/>
            <person name="Yu B."/>
        </authorList>
    </citation>
    <scope>NUCLEOTIDE SEQUENCE [LARGE SCALE GENOMIC DNA]</scope>
    <source>
        <strain evidence="10 11">NM50_B9-20</strain>
    </source>
</reference>
<feature type="active site" description="Proton acceptor" evidence="8">
    <location>
        <position position="219"/>
    </location>
</feature>
<evidence type="ECO:0000313" key="10">
    <source>
        <dbReference type="EMBL" id="TGY44361.1"/>
    </source>
</evidence>
<comment type="function">
    <text evidence="8">Catalyzes the stereoinversion of LL-2,6-diaminopimelate (L,L-DAP) to meso-diaminopimelate (meso-DAP), a precursor of L-lysine and an essential component of the bacterial peptidoglycan.</text>
</comment>
<dbReference type="InterPro" id="IPR018510">
    <property type="entry name" value="DAP_epimerase_AS"/>
</dbReference>
<dbReference type="EMBL" id="SRYR01000001">
    <property type="protein sequence ID" value="TGY44361.1"/>
    <property type="molecule type" value="Genomic_DNA"/>
</dbReference>
<comment type="caution">
    <text evidence="8">Lacks conserved residue(s) required for the propagation of feature annotation.</text>
</comment>
<dbReference type="Proteomes" id="UP000306888">
    <property type="component" value="Unassembled WGS sequence"/>
</dbReference>
<evidence type="ECO:0000256" key="5">
    <source>
        <dbReference type="ARBA" id="ARBA00023154"/>
    </source>
</evidence>
<evidence type="ECO:0000256" key="3">
    <source>
        <dbReference type="ARBA" id="ARBA00013080"/>
    </source>
</evidence>
<name>A0A4S2DTJ3_9CLOT</name>
<evidence type="ECO:0000256" key="1">
    <source>
        <dbReference type="ARBA" id="ARBA00005196"/>
    </source>
</evidence>
<dbReference type="PROSITE" id="PS01326">
    <property type="entry name" value="DAP_EPIMERASE"/>
    <property type="match status" value="1"/>
</dbReference>
<dbReference type="GO" id="GO:0008837">
    <property type="term" value="F:diaminopimelate epimerase activity"/>
    <property type="evidence" value="ECO:0007669"/>
    <property type="project" value="UniProtKB-UniRule"/>
</dbReference>
<comment type="pathway">
    <text evidence="1 8">Amino-acid biosynthesis; L-lysine biosynthesis via DAP pathway; DL-2,6-diaminopimelate from LL-2,6-diaminopimelate: step 1/1.</text>
</comment>
<feature type="site" description="Could be important to modulate the pK values of the two catalytic cysteine residues" evidence="8">
    <location>
        <position position="210"/>
    </location>
</feature>
<keyword evidence="8" id="KW-0963">Cytoplasm</keyword>
<dbReference type="InterPro" id="IPR001653">
    <property type="entry name" value="DAP_epimerase_DapF"/>
</dbReference>
<feature type="site" description="Could be important to modulate the pK values of the two catalytic cysteine residues" evidence="8">
    <location>
        <position position="163"/>
    </location>
</feature>
<keyword evidence="11" id="KW-1185">Reference proteome</keyword>
<dbReference type="AlphaFoldDB" id="A0A4S2DTJ3"/>
<accession>A0A4S2DTJ3</accession>
<evidence type="ECO:0000256" key="8">
    <source>
        <dbReference type="HAMAP-Rule" id="MF_00197"/>
    </source>
</evidence>
<comment type="subunit">
    <text evidence="8">Homodimer.</text>
</comment>
<evidence type="ECO:0000256" key="2">
    <source>
        <dbReference type="ARBA" id="ARBA00010219"/>
    </source>
</evidence>
<evidence type="ECO:0000313" key="11">
    <source>
        <dbReference type="Proteomes" id="UP000306888"/>
    </source>
</evidence>
<dbReference type="NCBIfam" id="TIGR00652">
    <property type="entry name" value="DapF"/>
    <property type="match status" value="1"/>
</dbReference>
<feature type="active site" evidence="9">
    <location>
        <position position="72"/>
    </location>
</feature>
<dbReference type="Gene3D" id="3.10.310.10">
    <property type="entry name" value="Diaminopimelate Epimerase, Chain A, domain 1"/>
    <property type="match status" value="2"/>
</dbReference>
<sequence>MNFIKMQGLGNDFIFIIDKEENYLKDEIEIAKKVCNRRFGIGADGLVIIRNSDIADAKMIIINSDGSKANMCGNAIRCFAKYLYEEGIVKKKNITIETGDGVKISELFINKDDKVDLVRVNMGKPSFKGVDIKLNNKDKLIDEVVEINNKRYKLTSLLMGVPHTILINNNNEYSMEDGKIIEKYDLFKENTNVNLVKIYNKESIEVRTWERGAGATLACGTGCCASLVALNKLGLCESKAKITTLGGNLIVEIVNDDVFMTGEATFICSGVVLN</sequence>
<dbReference type="RefSeq" id="WP_136005492.1">
    <property type="nucleotide sequence ID" value="NZ_SRYR01000001.1"/>
</dbReference>
<dbReference type="GO" id="GO:0009089">
    <property type="term" value="P:lysine biosynthetic process via diaminopimelate"/>
    <property type="evidence" value="ECO:0007669"/>
    <property type="project" value="UniProtKB-UniRule"/>
</dbReference>
<dbReference type="OrthoDB" id="9805408at2"/>
<proteinExistence type="inferred from homology"/>
<keyword evidence="6 8" id="KW-0413">Isomerase</keyword>
<keyword evidence="4 8" id="KW-0028">Amino-acid biosynthesis</keyword>
<dbReference type="EC" id="5.1.1.7" evidence="3 8"/>
<dbReference type="HAMAP" id="MF_00197">
    <property type="entry name" value="DAP_epimerase"/>
    <property type="match status" value="1"/>
</dbReference>
<gene>
    <name evidence="8" type="primary">dapF</name>
    <name evidence="10" type="ORF">E5347_05995</name>
</gene>
<comment type="subcellular location">
    <subcellularLocation>
        <location evidence="8">Cytoplasm</location>
    </subcellularLocation>
</comment>
<feature type="active site" description="Proton donor" evidence="8">
    <location>
        <position position="72"/>
    </location>
</feature>
<comment type="catalytic activity">
    <reaction evidence="7 8">
        <text>(2S,6S)-2,6-diaminopimelate = meso-2,6-diaminopimelate</text>
        <dbReference type="Rhea" id="RHEA:15393"/>
        <dbReference type="ChEBI" id="CHEBI:57609"/>
        <dbReference type="ChEBI" id="CHEBI:57791"/>
        <dbReference type="EC" id="5.1.1.7"/>
    </reaction>
</comment>
<evidence type="ECO:0000256" key="6">
    <source>
        <dbReference type="ARBA" id="ARBA00023235"/>
    </source>
</evidence>
<organism evidence="10 11">
    <name type="scientific">Clostridium sartagoforme</name>
    <dbReference type="NCBI Taxonomy" id="84031"/>
    <lineage>
        <taxon>Bacteria</taxon>
        <taxon>Bacillati</taxon>
        <taxon>Bacillota</taxon>
        <taxon>Clostridia</taxon>
        <taxon>Eubacteriales</taxon>
        <taxon>Clostridiaceae</taxon>
        <taxon>Clostridium</taxon>
    </lineage>
</organism>
<keyword evidence="5 8" id="KW-0457">Lysine biosynthesis</keyword>
<feature type="binding site" evidence="8">
    <location>
        <position position="63"/>
    </location>
    <ligand>
        <name>substrate</name>
    </ligand>
</feature>
<feature type="binding site" evidence="8">
    <location>
        <begin position="210"/>
        <end position="211"/>
    </location>
    <ligand>
        <name>substrate</name>
    </ligand>
</feature>
<feature type="binding site" evidence="8">
    <location>
        <position position="192"/>
    </location>
    <ligand>
        <name>substrate</name>
    </ligand>
</feature>
<dbReference type="UniPathway" id="UPA00034">
    <property type="reaction ID" value="UER00025"/>
</dbReference>